<feature type="transmembrane region" description="Helical" evidence="1">
    <location>
        <begin position="62"/>
        <end position="80"/>
    </location>
</feature>
<keyword evidence="1" id="KW-0472">Membrane</keyword>
<keyword evidence="3" id="KW-1185">Reference proteome</keyword>
<evidence type="ECO:0000313" key="2">
    <source>
        <dbReference type="EMBL" id="GMH68015.1"/>
    </source>
</evidence>
<feature type="transmembrane region" description="Helical" evidence="1">
    <location>
        <begin position="130"/>
        <end position="149"/>
    </location>
</feature>
<comment type="caution">
    <text evidence="2">The sequence shown here is derived from an EMBL/GenBank/DDBJ whole genome shotgun (WGS) entry which is preliminary data.</text>
</comment>
<dbReference type="EMBL" id="BRXZ01001312">
    <property type="protein sequence ID" value="GMH68015.1"/>
    <property type="molecule type" value="Genomic_DNA"/>
</dbReference>
<evidence type="ECO:0000256" key="1">
    <source>
        <dbReference type="SAM" id="Phobius"/>
    </source>
</evidence>
<dbReference type="OrthoDB" id="194331at2759"/>
<accession>A0A9W7E7K6</accession>
<sequence length="159" mass="17193">MGGVAFLLTNVSYLLVGGILWSRGQVTLGLLTEVAGIVSYIYHYNQLASRGKNSPAVRLSLLIDYFTAGSALIFGTGLLFEEVGSEIFAGGISSANIMAASPSLTAALVCGLLAVLNLGLCWVREFGRPYLFFHSLWHIFSAATCYFVGADWKGGNWWW</sequence>
<dbReference type="AlphaFoldDB" id="A0A9W7E7K6"/>
<name>A0A9W7E7K6_9STRA</name>
<protein>
    <submittedName>
        <fullName evidence="2">Uncharacterized protein</fullName>
    </submittedName>
</protein>
<dbReference type="Proteomes" id="UP001165082">
    <property type="component" value="Unassembled WGS sequence"/>
</dbReference>
<gene>
    <name evidence="2" type="ORF">TrRE_jg4674</name>
</gene>
<evidence type="ECO:0000313" key="3">
    <source>
        <dbReference type="Proteomes" id="UP001165082"/>
    </source>
</evidence>
<organism evidence="2 3">
    <name type="scientific">Triparma retinervis</name>
    <dbReference type="NCBI Taxonomy" id="2557542"/>
    <lineage>
        <taxon>Eukaryota</taxon>
        <taxon>Sar</taxon>
        <taxon>Stramenopiles</taxon>
        <taxon>Ochrophyta</taxon>
        <taxon>Bolidophyceae</taxon>
        <taxon>Parmales</taxon>
        <taxon>Triparmaceae</taxon>
        <taxon>Triparma</taxon>
    </lineage>
</organism>
<reference evidence="2" key="1">
    <citation type="submission" date="2022-07" db="EMBL/GenBank/DDBJ databases">
        <title>Genome analysis of Parmales, a sister group of diatoms, reveals the evolutionary specialization of diatoms from phago-mixotrophs to photoautotrophs.</title>
        <authorList>
            <person name="Ban H."/>
            <person name="Sato S."/>
            <person name="Yoshikawa S."/>
            <person name="Kazumasa Y."/>
            <person name="Nakamura Y."/>
            <person name="Ichinomiya M."/>
            <person name="Saitoh K."/>
            <person name="Sato N."/>
            <person name="Blanc-Mathieu R."/>
            <person name="Endo H."/>
            <person name="Kuwata A."/>
            <person name="Ogata H."/>
        </authorList>
    </citation>
    <scope>NUCLEOTIDE SEQUENCE</scope>
</reference>
<keyword evidence="1" id="KW-1133">Transmembrane helix</keyword>
<keyword evidence="1" id="KW-0812">Transmembrane</keyword>
<feature type="transmembrane region" description="Helical" evidence="1">
    <location>
        <begin position="100"/>
        <end position="123"/>
    </location>
</feature>
<feature type="transmembrane region" description="Helical" evidence="1">
    <location>
        <begin position="20"/>
        <end position="42"/>
    </location>
</feature>
<proteinExistence type="predicted"/>